<dbReference type="Proteomes" id="UP000005384">
    <property type="component" value="Unassembled WGS sequence"/>
</dbReference>
<proteinExistence type="predicted"/>
<evidence type="ECO:0000256" key="1">
    <source>
        <dbReference type="SAM" id="MobiDB-lite"/>
    </source>
</evidence>
<feature type="region of interest" description="Disordered" evidence="1">
    <location>
        <begin position="118"/>
        <end position="143"/>
    </location>
</feature>
<evidence type="ECO:0008006" key="4">
    <source>
        <dbReference type="Google" id="ProtNLM"/>
    </source>
</evidence>
<sequence length="210" mass="22300">MDFKQWTSKFNWKNGKDKWLILLAVGLILLILAFPSGDGSGGFLGGGMKNGSGKTSESLAKLAENPGDTAAEAAAQVSKTYEQQMEARVKEILSHVEGVGKVDVMIVLKSSEEKVLRVDTNSSVSTTQETDSSGGSRNVESQDISEDTILAGSGDSQAPFVEKELKPEVAGVVISAEGGGSQKVKAEISEAMEALFDIPSHKIKVLKRVE</sequence>
<evidence type="ECO:0000313" key="2">
    <source>
        <dbReference type="EMBL" id="EHI61050.1"/>
    </source>
</evidence>
<dbReference type="RefSeq" id="WP_006779101.1">
    <property type="nucleotide sequence ID" value="NZ_CP040506.1"/>
</dbReference>
<dbReference type="PATRIC" id="fig|742737.3.peg.1120"/>
<reference evidence="2 3" key="1">
    <citation type="submission" date="2011-08" db="EMBL/GenBank/DDBJ databases">
        <title>The Genome Sequence of Clostridium hathewayi WAL-18680.</title>
        <authorList>
            <consortium name="The Broad Institute Genome Sequencing Platform"/>
            <person name="Earl A."/>
            <person name="Ward D."/>
            <person name="Feldgarden M."/>
            <person name="Gevers D."/>
            <person name="Finegold S.M."/>
            <person name="Summanen P.H."/>
            <person name="Molitoris D.R."/>
            <person name="Song M."/>
            <person name="Daigneault M."/>
            <person name="Allen-Vercoe E."/>
            <person name="Young S.K."/>
            <person name="Zeng Q."/>
            <person name="Gargeya S."/>
            <person name="Fitzgerald M."/>
            <person name="Haas B."/>
            <person name="Abouelleil A."/>
            <person name="Alvarado L."/>
            <person name="Arachchi H.M."/>
            <person name="Berlin A."/>
            <person name="Brown A."/>
            <person name="Chapman S.B."/>
            <person name="Chen Z."/>
            <person name="Dunbar C."/>
            <person name="Freedman E."/>
            <person name="Gearin G."/>
            <person name="Gellesch M."/>
            <person name="Goldberg J."/>
            <person name="Griggs A."/>
            <person name="Gujja S."/>
            <person name="Heiman D."/>
            <person name="Howarth C."/>
            <person name="Larson L."/>
            <person name="Lui A."/>
            <person name="MacDonald P.J.P."/>
            <person name="Montmayeur A."/>
            <person name="Murphy C."/>
            <person name="Neiman D."/>
            <person name="Pearson M."/>
            <person name="Priest M."/>
            <person name="Roberts A."/>
            <person name="Saif S."/>
            <person name="Shea T."/>
            <person name="Shenoy N."/>
            <person name="Sisk P."/>
            <person name="Stolte C."/>
            <person name="Sykes S."/>
            <person name="Wortman J."/>
            <person name="Nusbaum C."/>
            <person name="Birren B."/>
        </authorList>
    </citation>
    <scope>NUCLEOTIDE SEQUENCE [LARGE SCALE GENOMIC DNA]</scope>
    <source>
        <strain evidence="2 3">WAL-18680</strain>
    </source>
</reference>
<feature type="compositionally biased region" description="Polar residues" evidence="1">
    <location>
        <begin position="119"/>
        <end position="142"/>
    </location>
</feature>
<name>G5IBT2_9FIRM</name>
<keyword evidence="3" id="KW-1185">Reference proteome</keyword>
<accession>G5IBT2</accession>
<protein>
    <recommendedName>
        <fullName evidence="4">Stage III sporulation protein AG</fullName>
    </recommendedName>
</protein>
<dbReference type="AlphaFoldDB" id="G5IBT2"/>
<comment type="caution">
    <text evidence="2">The sequence shown here is derived from an EMBL/GenBank/DDBJ whole genome shotgun (WGS) entry which is preliminary data.</text>
</comment>
<evidence type="ECO:0000313" key="3">
    <source>
        <dbReference type="Proteomes" id="UP000005384"/>
    </source>
</evidence>
<dbReference type="HOGENOM" id="CLU_071454_0_1_9"/>
<dbReference type="EMBL" id="ADLN01000009">
    <property type="protein sequence ID" value="EHI61050.1"/>
    <property type="molecule type" value="Genomic_DNA"/>
</dbReference>
<dbReference type="OrthoDB" id="1634070at2"/>
<gene>
    <name evidence="2" type="ORF">HMPREF9473_01115</name>
</gene>
<organism evidence="2 3">
    <name type="scientific">Hungatella hathewayi WAL-18680</name>
    <dbReference type="NCBI Taxonomy" id="742737"/>
    <lineage>
        <taxon>Bacteria</taxon>
        <taxon>Bacillati</taxon>
        <taxon>Bacillota</taxon>
        <taxon>Clostridia</taxon>
        <taxon>Lachnospirales</taxon>
        <taxon>Lachnospiraceae</taxon>
        <taxon>Hungatella</taxon>
    </lineage>
</organism>